<dbReference type="RefSeq" id="WP_006624302.1">
    <property type="nucleotide sequence ID" value="NZ_FO818640.1"/>
</dbReference>
<name>A0A9P1KHY7_9CYAN</name>
<organism evidence="2 3">
    <name type="scientific">Limnospira indica PCC 8005</name>
    <dbReference type="NCBI Taxonomy" id="376219"/>
    <lineage>
        <taxon>Bacteria</taxon>
        <taxon>Bacillati</taxon>
        <taxon>Cyanobacteriota</taxon>
        <taxon>Cyanophyceae</taxon>
        <taxon>Oscillatoriophycideae</taxon>
        <taxon>Oscillatoriales</taxon>
        <taxon>Sirenicapillariaceae</taxon>
        <taxon>Limnospira</taxon>
    </lineage>
</organism>
<proteinExistence type="predicted"/>
<feature type="chain" id="PRO_5040371957" evidence="1">
    <location>
        <begin position="26"/>
        <end position="158"/>
    </location>
</feature>
<evidence type="ECO:0000313" key="3">
    <source>
        <dbReference type="Proteomes" id="UP000032946"/>
    </source>
</evidence>
<evidence type="ECO:0000313" key="2">
    <source>
        <dbReference type="EMBL" id="CDM96628.1"/>
    </source>
</evidence>
<gene>
    <name evidence="2" type="ORF">ARTHRO_41037</name>
</gene>
<sequence>MKFKQFVVAIAIFISLLGFPGDALAHSVLTNYHLQGEALEIEAVFSTGEAFYNADVVVHPPADSNLPETKGITDENGLFLFEPDYSVMGSWAVEIGEGSHWDKLMIPISDRIIDLNAISQVHYHSPQRHHHFGDQIIVAEIALCFGLFGHFMKNKIRF</sequence>
<keyword evidence="3" id="KW-1185">Reference proteome</keyword>
<accession>A0A9P1KHY7</accession>
<reference evidence="2 3" key="1">
    <citation type="submission" date="2014-02" db="EMBL/GenBank/DDBJ databases">
        <authorList>
            <person name="Genoscope - CEA"/>
        </authorList>
    </citation>
    <scope>NUCLEOTIDE SEQUENCE [LARGE SCALE GENOMIC DNA]</scope>
    <source>
        <strain evidence="2 3">PCC 8005</strain>
    </source>
</reference>
<evidence type="ECO:0000256" key="1">
    <source>
        <dbReference type="SAM" id="SignalP"/>
    </source>
</evidence>
<dbReference type="EMBL" id="FO818640">
    <property type="protein sequence ID" value="CDM96628.1"/>
    <property type="molecule type" value="Genomic_DNA"/>
</dbReference>
<protein>
    <submittedName>
        <fullName evidence="2">Uncharacterized protein</fullName>
    </submittedName>
</protein>
<feature type="signal peptide" evidence="1">
    <location>
        <begin position="1"/>
        <end position="25"/>
    </location>
</feature>
<dbReference type="AlphaFoldDB" id="A0A9P1KHY7"/>
<keyword evidence="1" id="KW-0732">Signal</keyword>
<dbReference type="Proteomes" id="UP000032946">
    <property type="component" value="Chromosome"/>
</dbReference>